<comment type="caution">
    <text evidence="1">The sequence shown here is derived from an EMBL/GenBank/DDBJ whole genome shotgun (WGS) entry which is preliminary data.</text>
</comment>
<protein>
    <submittedName>
        <fullName evidence="1">Uncharacterized protein</fullName>
    </submittedName>
</protein>
<name>A0A7Z7PZF1_9FLAO</name>
<dbReference type="Proteomes" id="UP000254876">
    <property type="component" value="Unassembled WGS sequence"/>
</dbReference>
<accession>A0A7Z7PZF1</accession>
<gene>
    <name evidence="1" type="ORF">NCTC10588_01489</name>
</gene>
<evidence type="ECO:0000313" key="1">
    <source>
        <dbReference type="EMBL" id="STD00481.1"/>
    </source>
</evidence>
<dbReference type="RefSeq" id="WP_115172458.1">
    <property type="nucleotide sequence ID" value="NZ_UFYD01000001.1"/>
</dbReference>
<sequence length="462" mass="55526">MKEYYVLAPKSLNLDQRLSKFPPSFEFNKDYCYYFISELIRELQYFDTYEKTCISTVVRHYVSMCATINQSMFRNSKDHVDYLYKDFPGEGRLLWRKNYEKGKCYSYVLPEYFWGDGELELISIKEQSLIKKMQKVNTPTVHNSVKKRFSFTIGYFDISRFELDAESALNELYKDYIKTNNYKKYLSNAVKVMDFKNGQFPFYHNPDTDGRLHTAITSFPKICRKHLKYDGENLAEIDLSSSIPFFLSTILYASYSTIPINLSTIVNCEDILYHYMLVESLIKPDIREVSHFRELVLSNSLYEYFMDDFMHLPNFELNFEKSFNRSFDGDEDDLRKYSKNRFLSMLFASPTYYQEEQLVFYKYFPTLHDFIKRFKKIKFRDFPKRDWHKKLSYLTFQLESHFMLNTIAREINNSHRRKIPLFTLHDCLVVKESHLEAAYNQMQEIFTREIGYTPNMTKKLWI</sequence>
<dbReference type="AlphaFoldDB" id="A0A7Z7PZF1"/>
<dbReference type="EMBL" id="UFYD01000001">
    <property type="protein sequence ID" value="STD00481.1"/>
    <property type="molecule type" value="Genomic_DNA"/>
</dbReference>
<proteinExistence type="predicted"/>
<reference evidence="1 2" key="1">
    <citation type="submission" date="2018-06" db="EMBL/GenBank/DDBJ databases">
        <authorList>
            <consortium name="Pathogen Informatics"/>
            <person name="Doyle S."/>
        </authorList>
    </citation>
    <scope>NUCLEOTIDE SEQUENCE [LARGE SCALE GENOMIC DNA]</scope>
    <source>
        <strain evidence="1 2">NCTC10588</strain>
    </source>
</reference>
<evidence type="ECO:0000313" key="2">
    <source>
        <dbReference type="Proteomes" id="UP000254876"/>
    </source>
</evidence>
<organism evidence="1 2">
    <name type="scientific">Elizabethkingia anophelis</name>
    <dbReference type="NCBI Taxonomy" id="1117645"/>
    <lineage>
        <taxon>Bacteria</taxon>
        <taxon>Pseudomonadati</taxon>
        <taxon>Bacteroidota</taxon>
        <taxon>Flavobacteriia</taxon>
        <taxon>Flavobacteriales</taxon>
        <taxon>Weeksellaceae</taxon>
        <taxon>Elizabethkingia</taxon>
    </lineage>
</organism>